<proteinExistence type="inferred from homology"/>
<keyword evidence="3 5" id="KW-0378">Hydrolase</keyword>
<dbReference type="EMBL" id="JBBHJZ010000004">
    <property type="protein sequence ID" value="MEJ5978827.1"/>
    <property type="molecule type" value="Genomic_DNA"/>
</dbReference>
<dbReference type="SUPFAM" id="SSF51556">
    <property type="entry name" value="Metallo-dependent hydrolases"/>
    <property type="match status" value="1"/>
</dbReference>
<protein>
    <submittedName>
        <fullName evidence="7">N-acetylglucosamine-6-phosphate deacetylase</fullName>
        <ecNumber evidence="7">3.5.1.25</ecNumber>
    </submittedName>
</protein>
<dbReference type="InterPro" id="IPR011059">
    <property type="entry name" value="Metal-dep_hydrolase_composite"/>
</dbReference>
<dbReference type="SUPFAM" id="SSF51338">
    <property type="entry name" value="Composite domain of metallo-dependent hydrolases"/>
    <property type="match status" value="1"/>
</dbReference>
<organism evidence="7 8">
    <name type="scientific">Novosphingobium anseongense</name>
    <dbReference type="NCBI Taxonomy" id="3133436"/>
    <lineage>
        <taxon>Bacteria</taxon>
        <taxon>Pseudomonadati</taxon>
        <taxon>Pseudomonadota</taxon>
        <taxon>Alphaproteobacteria</taxon>
        <taxon>Sphingomonadales</taxon>
        <taxon>Sphingomonadaceae</taxon>
        <taxon>Novosphingobium</taxon>
    </lineage>
</organism>
<dbReference type="PIRSF" id="PIRSF038994">
    <property type="entry name" value="NagA"/>
    <property type="match status" value="1"/>
</dbReference>
<dbReference type="InterPro" id="IPR032466">
    <property type="entry name" value="Metal_Hydrolase"/>
</dbReference>
<dbReference type="NCBIfam" id="TIGR00221">
    <property type="entry name" value="nagA"/>
    <property type="match status" value="1"/>
</dbReference>
<dbReference type="EC" id="3.5.1.25" evidence="7"/>
<evidence type="ECO:0000256" key="5">
    <source>
        <dbReference type="PIRNR" id="PIRNR038994"/>
    </source>
</evidence>
<evidence type="ECO:0000256" key="4">
    <source>
        <dbReference type="ARBA" id="ARBA00023277"/>
    </source>
</evidence>
<evidence type="ECO:0000256" key="3">
    <source>
        <dbReference type="ARBA" id="ARBA00022801"/>
    </source>
</evidence>
<name>A0ABU8S0I2_9SPHN</name>
<gene>
    <name evidence="7" type="primary">nagA</name>
    <name evidence="7" type="ORF">WG901_19395</name>
</gene>
<evidence type="ECO:0000259" key="6">
    <source>
        <dbReference type="Pfam" id="PF01979"/>
    </source>
</evidence>
<keyword evidence="8" id="KW-1185">Reference proteome</keyword>
<dbReference type="Pfam" id="PF01979">
    <property type="entry name" value="Amidohydro_1"/>
    <property type="match status" value="1"/>
</dbReference>
<dbReference type="CDD" id="cd00854">
    <property type="entry name" value="NagA"/>
    <property type="match status" value="1"/>
</dbReference>
<dbReference type="GO" id="GO:0008448">
    <property type="term" value="F:N-acetylglucosamine-6-phosphate deacetylase activity"/>
    <property type="evidence" value="ECO:0007669"/>
    <property type="project" value="UniProtKB-EC"/>
</dbReference>
<comment type="similarity">
    <text evidence="1 5">Belongs to the metallo-dependent hydrolases superfamily. NagA family.</text>
</comment>
<dbReference type="Gene3D" id="2.30.40.10">
    <property type="entry name" value="Urease, subunit C, domain 1"/>
    <property type="match status" value="1"/>
</dbReference>
<dbReference type="PANTHER" id="PTHR11113">
    <property type="entry name" value="N-ACETYLGLUCOSAMINE-6-PHOSPHATE DEACETYLASE"/>
    <property type="match status" value="1"/>
</dbReference>
<dbReference type="RefSeq" id="WP_339588764.1">
    <property type="nucleotide sequence ID" value="NZ_JBBHJZ010000004.1"/>
</dbReference>
<evidence type="ECO:0000256" key="1">
    <source>
        <dbReference type="ARBA" id="ARBA00010716"/>
    </source>
</evidence>
<reference evidence="7 8" key="1">
    <citation type="submission" date="2024-03" db="EMBL/GenBank/DDBJ databases">
        <authorList>
            <person name="Jo J.-H."/>
        </authorList>
    </citation>
    <scope>NUCLEOTIDE SEQUENCE [LARGE SCALE GENOMIC DNA]</scope>
    <source>
        <strain evidence="7 8">PS1R-30</strain>
    </source>
</reference>
<dbReference type="InterPro" id="IPR006680">
    <property type="entry name" value="Amidohydro-rel"/>
</dbReference>
<evidence type="ECO:0000256" key="2">
    <source>
        <dbReference type="ARBA" id="ARBA00022723"/>
    </source>
</evidence>
<dbReference type="InterPro" id="IPR003764">
    <property type="entry name" value="GlcNAc_6-P_deAcase"/>
</dbReference>
<evidence type="ECO:0000313" key="8">
    <source>
        <dbReference type="Proteomes" id="UP001361239"/>
    </source>
</evidence>
<dbReference type="PANTHER" id="PTHR11113:SF14">
    <property type="entry name" value="N-ACETYLGLUCOSAMINE-6-PHOSPHATE DEACETYLASE"/>
    <property type="match status" value="1"/>
</dbReference>
<keyword evidence="4 5" id="KW-0119">Carbohydrate metabolism</keyword>
<evidence type="ECO:0000313" key="7">
    <source>
        <dbReference type="EMBL" id="MEJ5978827.1"/>
    </source>
</evidence>
<comment type="caution">
    <text evidence="7">The sequence shown here is derived from an EMBL/GenBank/DDBJ whole genome shotgun (WGS) entry which is preliminary data.</text>
</comment>
<dbReference type="Gene3D" id="3.20.20.140">
    <property type="entry name" value="Metal-dependent hydrolases"/>
    <property type="match status" value="1"/>
</dbReference>
<feature type="domain" description="Amidohydrolase-related" evidence="6">
    <location>
        <begin position="53"/>
        <end position="377"/>
    </location>
</feature>
<keyword evidence="2" id="KW-0479">Metal-binding</keyword>
<dbReference type="Proteomes" id="UP001361239">
    <property type="component" value="Unassembled WGS sequence"/>
</dbReference>
<sequence>MPREALCGARVHVAGKLVEGYCVVVENGRIAAIVAEAALHRSVRRRELAGGTLAAGFIDCQVNGGGGILFNDAPELEALETIGAAHRRFGTTGFLPTIISDDIEVVARAIDAVRSAIEDGVPGILGIHIEGPMLAPSRHGIHDPRFFRGADRAMLELVAKPGPGRRLVTVAPEIVGEAAIRELAANGVIVSVGHTEATYDEARKAFAAGVTGVTHLFNAMSGLVNRAPGVVGAALENQHAWCGIIVDGVHVHPAMLRVALRCRPIDRFMLVTDAMSPVGTEMRSFNLQGREIQVGIDRCVDENGILAGSNLTMGQAVRNVVGLLELPLSDALTMAAAAPADFLGLRGRRGRIAVGEAADLVWLDEDVKVGATWIGGEEYREGEL</sequence>
<accession>A0ABU8S0I2</accession>